<keyword evidence="9" id="KW-0496">Mitochondrion</keyword>
<reference evidence="13 14" key="1">
    <citation type="submission" date="2024-03" db="EMBL/GenBank/DDBJ databases">
        <authorList>
            <person name="Brejova B."/>
        </authorList>
    </citation>
    <scope>NUCLEOTIDE SEQUENCE [LARGE SCALE GENOMIC DNA]</scope>
    <source>
        <strain evidence="13 14">CBS 14171</strain>
    </source>
</reference>
<gene>
    <name evidence="13" type="ORF">LODBEIA_P48740</name>
</gene>
<evidence type="ECO:0000256" key="11">
    <source>
        <dbReference type="PROSITE-ProRule" id="PRU00282"/>
    </source>
</evidence>
<dbReference type="EMBL" id="OZ022410">
    <property type="protein sequence ID" value="CAK9441005.1"/>
    <property type="molecule type" value="Genomic_DNA"/>
</dbReference>
<evidence type="ECO:0000256" key="5">
    <source>
        <dbReference type="ARBA" id="ARBA00022448"/>
    </source>
</evidence>
<comment type="function">
    <text evidence="1">Mitochondrial transporter that mediates uptake of thiamine pyrophosphate (ThPP) into mitochondria.</text>
</comment>
<feature type="repeat" description="Solcar" evidence="11">
    <location>
        <begin position="218"/>
        <end position="307"/>
    </location>
</feature>
<comment type="subcellular location">
    <subcellularLocation>
        <location evidence="2">Mitochondrion membrane</location>
        <topology evidence="2">Multi-pass membrane protein</topology>
    </subcellularLocation>
</comment>
<dbReference type="PANTHER" id="PTHR45624:SF57">
    <property type="entry name" value="MITOCHONDRIAL SUBSTRATE CARRIER FAMILY PROTEIN L"/>
    <property type="match status" value="1"/>
</dbReference>
<dbReference type="GeneID" id="92210070"/>
<keyword evidence="7" id="KW-0677">Repeat</keyword>
<dbReference type="Pfam" id="PF00153">
    <property type="entry name" value="Mito_carr"/>
    <property type="match status" value="3"/>
</dbReference>
<dbReference type="PROSITE" id="PS50920">
    <property type="entry name" value="SOLCAR"/>
    <property type="match status" value="3"/>
</dbReference>
<keyword evidence="8" id="KW-1133">Transmembrane helix</keyword>
<dbReference type="InterPro" id="IPR018108">
    <property type="entry name" value="MCP_transmembrane"/>
</dbReference>
<evidence type="ECO:0000256" key="3">
    <source>
        <dbReference type="ARBA" id="ARBA00006375"/>
    </source>
</evidence>
<evidence type="ECO:0000256" key="12">
    <source>
        <dbReference type="RuleBase" id="RU000488"/>
    </source>
</evidence>
<name>A0ABP0ZVW0_9ASCO</name>
<dbReference type="InterPro" id="IPR023395">
    <property type="entry name" value="MCP_dom_sf"/>
</dbReference>
<evidence type="ECO:0000256" key="10">
    <source>
        <dbReference type="ARBA" id="ARBA00023136"/>
    </source>
</evidence>
<sequence length="312" mass="35070">MSEVDPIPVIEKEEQLWTDNDNHVPRQPSKYLGFVAGTASGFMKNLVGHPFDTIKVRLQTSSRFTGTLNCLLETLRKEGVSGLYKGFTPPLVGWVLMDATMLGSLHFYRHWLMENVYPDHSQLPLSGHAIAGFGSGMTVSFVAAPVEQIKARLQVQYGAKTRLYTGPIDCLKKVYDSAGIRGIYRGLFATMVFRSNFVFWWSSYEIFKQWFQKSTKMSDPSINFFSGGLSATVFWIFAYPADVVKQTIMTDSPVPSERKLHRYRDAVRYIYDTRGLSGFGRGFLPCILRSFPANAAALAAFEAVMKLFTEGS</sequence>
<keyword evidence="6 11" id="KW-0812">Transmembrane</keyword>
<feature type="repeat" description="Solcar" evidence="11">
    <location>
        <begin position="123"/>
        <end position="210"/>
    </location>
</feature>
<evidence type="ECO:0000256" key="8">
    <source>
        <dbReference type="ARBA" id="ARBA00022989"/>
    </source>
</evidence>
<keyword evidence="14" id="KW-1185">Reference proteome</keyword>
<evidence type="ECO:0000256" key="7">
    <source>
        <dbReference type="ARBA" id="ARBA00022737"/>
    </source>
</evidence>
<protein>
    <recommendedName>
        <fullName evidence="4">Mitochondrial thiamine pyrophosphate carrier 1</fullName>
    </recommendedName>
</protein>
<evidence type="ECO:0000313" key="14">
    <source>
        <dbReference type="Proteomes" id="UP001497383"/>
    </source>
</evidence>
<evidence type="ECO:0000256" key="6">
    <source>
        <dbReference type="ARBA" id="ARBA00022692"/>
    </source>
</evidence>
<evidence type="ECO:0000256" key="2">
    <source>
        <dbReference type="ARBA" id="ARBA00004225"/>
    </source>
</evidence>
<evidence type="ECO:0000313" key="13">
    <source>
        <dbReference type="EMBL" id="CAK9441005.1"/>
    </source>
</evidence>
<dbReference type="InterPro" id="IPR050567">
    <property type="entry name" value="Mitochondrial_Carrier"/>
</dbReference>
<dbReference type="Gene3D" id="1.50.40.10">
    <property type="entry name" value="Mitochondrial carrier domain"/>
    <property type="match status" value="1"/>
</dbReference>
<dbReference type="Proteomes" id="UP001497383">
    <property type="component" value="Chromosome 6"/>
</dbReference>
<dbReference type="SUPFAM" id="SSF103506">
    <property type="entry name" value="Mitochondrial carrier"/>
    <property type="match status" value="1"/>
</dbReference>
<evidence type="ECO:0000256" key="9">
    <source>
        <dbReference type="ARBA" id="ARBA00023128"/>
    </source>
</evidence>
<proteinExistence type="inferred from homology"/>
<evidence type="ECO:0000256" key="1">
    <source>
        <dbReference type="ARBA" id="ARBA00002238"/>
    </source>
</evidence>
<organism evidence="13 14">
    <name type="scientific">Lodderomyces beijingensis</name>
    <dbReference type="NCBI Taxonomy" id="1775926"/>
    <lineage>
        <taxon>Eukaryota</taxon>
        <taxon>Fungi</taxon>
        <taxon>Dikarya</taxon>
        <taxon>Ascomycota</taxon>
        <taxon>Saccharomycotina</taxon>
        <taxon>Pichiomycetes</taxon>
        <taxon>Debaryomycetaceae</taxon>
        <taxon>Candida/Lodderomyces clade</taxon>
        <taxon>Lodderomyces</taxon>
    </lineage>
</organism>
<comment type="similarity">
    <text evidence="3 12">Belongs to the mitochondrial carrier (TC 2.A.29) family.</text>
</comment>
<dbReference type="RefSeq" id="XP_066831812.1">
    <property type="nucleotide sequence ID" value="XM_066975143.1"/>
</dbReference>
<dbReference type="PANTHER" id="PTHR45624">
    <property type="entry name" value="MITOCHONDRIAL BASIC AMINO ACIDS TRANSPORTER-RELATED"/>
    <property type="match status" value="1"/>
</dbReference>
<evidence type="ECO:0000256" key="4">
    <source>
        <dbReference type="ARBA" id="ARBA00021935"/>
    </source>
</evidence>
<feature type="repeat" description="Solcar" evidence="11">
    <location>
        <begin position="28"/>
        <end position="111"/>
    </location>
</feature>
<keyword evidence="10 11" id="KW-0472">Membrane</keyword>
<accession>A0ABP0ZVW0</accession>
<keyword evidence="5 12" id="KW-0813">Transport</keyword>